<feature type="domain" description="Leucine-binding protein" evidence="4">
    <location>
        <begin position="35"/>
        <end position="374"/>
    </location>
</feature>
<dbReference type="PANTHER" id="PTHR30483:SF6">
    <property type="entry name" value="PERIPLASMIC BINDING PROTEIN OF ABC TRANSPORTER FOR NATURAL AMINO ACIDS"/>
    <property type="match status" value="1"/>
</dbReference>
<dbReference type="GO" id="GO:0006865">
    <property type="term" value="P:amino acid transport"/>
    <property type="evidence" value="ECO:0007669"/>
    <property type="project" value="UniProtKB-KW"/>
</dbReference>
<sequence>MTRYKPSLVIAPAVLALLAGSGLALAPAASSAPSPIIIAVEGPLTGSQSDTGIDMYRGVKLAVDQLNAKGGVLGRQVKIVKSDDQANPDLALAAAKKVKAAGAVAVIGPFNSSVGLVNLPYYVSNKVVALQLTSTDDTTGEGVTIQPKNSQISPVEIDYLQNGYGYTGCPKVVMLVDPSAYTAGMADRIGKAMMCGDGAPVTTIPVIPGQADYTAAVASALALSPNILYVSTYYPEGSKIATAIAASKTAAHCFMGLANVDPAFVTGAGIPASQNCRFSGVPQAAQMPDAKAYVTAYKKAFKANPGVWGTFTYDSANILFAAMTKANSTDYSAVMKKVLATKGFAGQTGTITIDPKTGNRMKVPVYILKVDKSGTFVIDADAP</sequence>
<accession>A0A6J7LJ84</accession>
<dbReference type="InterPro" id="IPR028081">
    <property type="entry name" value="Leu-bd"/>
</dbReference>
<reference evidence="5" key="1">
    <citation type="submission" date="2020-05" db="EMBL/GenBank/DDBJ databases">
        <authorList>
            <person name="Chiriac C."/>
            <person name="Salcher M."/>
            <person name="Ghai R."/>
            <person name="Kavagutti S V."/>
        </authorList>
    </citation>
    <scope>NUCLEOTIDE SEQUENCE</scope>
</reference>
<protein>
    <submittedName>
        <fullName evidence="5">Unannotated protein</fullName>
    </submittedName>
</protein>
<evidence type="ECO:0000256" key="2">
    <source>
        <dbReference type="ARBA" id="ARBA00022729"/>
    </source>
</evidence>
<dbReference type="PANTHER" id="PTHR30483">
    <property type="entry name" value="LEUCINE-SPECIFIC-BINDING PROTEIN"/>
    <property type="match status" value="1"/>
</dbReference>
<dbReference type="CDD" id="cd06342">
    <property type="entry name" value="PBP1_ABC_LIVBP-like"/>
    <property type="match status" value="1"/>
</dbReference>
<dbReference type="PRINTS" id="PR00337">
    <property type="entry name" value="LEUILEVALBP"/>
</dbReference>
<dbReference type="InterPro" id="IPR028082">
    <property type="entry name" value="Peripla_BP_I"/>
</dbReference>
<evidence type="ECO:0000256" key="1">
    <source>
        <dbReference type="ARBA" id="ARBA00022448"/>
    </source>
</evidence>
<evidence type="ECO:0000313" key="5">
    <source>
        <dbReference type="EMBL" id="CAB4967595.1"/>
    </source>
</evidence>
<keyword evidence="1" id="KW-0813">Transport</keyword>
<proteinExistence type="predicted"/>
<keyword evidence="3" id="KW-0029">Amino-acid transport</keyword>
<dbReference type="Pfam" id="PF13458">
    <property type="entry name" value="Peripla_BP_6"/>
    <property type="match status" value="1"/>
</dbReference>
<dbReference type="InterPro" id="IPR000709">
    <property type="entry name" value="Leu_Ile_Val-bd"/>
</dbReference>
<evidence type="ECO:0000259" key="4">
    <source>
        <dbReference type="Pfam" id="PF13458"/>
    </source>
</evidence>
<name>A0A6J7LJ84_9ZZZZ</name>
<gene>
    <name evidence="5" type="ORF">UFOPK3772_02995</name>
</gene>
<dbReference type="InterPro" id="IPR051010">
    <property type="entry name" value="BCAA_transport"/>
</dbReference>
<organism evidence="5">
    <name type="scientific">freshwater metagenome</name>
    <dbReference type="NCBI Taxonomy" id="449393"/>
    <lineage>
        <taxon>unclassified sequences</taxon>
        <taxon>metagenomes</taxon>
        <taxon>ecological metagenomes</taxon>
    </lineage>
</organism>
<evidence type="ECO:0000256" key="3">
    <source>
        <dbReference type="ARBA" id="ARBA00022970"/>
    </source>
</evidence>
<dbReference type="EMBL" id="CAFBNE010000144">
    <property type="protein sequence ID" value="CAB4967595.1"/>
    <property type="molecule type" value="Genomic_DNA"/>
</dbReference>
<dbReference type="SUPFAM" id="SSF53822">
    <property type="entry name" value="Periplasmic binding protein-like I"/>
    <property type="match status" value="1"/>
</dbReference>
<dbReference type="AlphaFoldDB" id="A0A6J7LJ84"/>
<keyword evidence="2" id="KW-0732">Signal</keyword>
<dbReference type="Gene3D" id="3.40.50.2300">
    <property type="match status" value="2"/>
</dbReference>